<dbReference type="PROSITE" id="PS51257">
    <property type="entry name" value="PROKAR_LIPOPROTEIN"/>
    <property type="match status" value="1"/>
</dbReference>
<gene>
    <name evidence="2" type="ORF">O181_033899</name>
</gene>
<feature type="signal peptide" evidence="1">
    <location>
        <begin position="1"/>
        <end position="19"/>
    </location>
</feature>
<name>A0A9Q3H901_9BASI</name>
<proteinExistence type="predicted"/>
<feature type="chain" id="PRO_5040500837" evidence="1">
    <location>
        <begin position="20"/>
        <end position="114"/>
    </location>
</feature>
<keyword evidence="3" id="KW-1185">Reference proteome</keyword>
<accession>A0A9Q3H901</accession>
<evidence type="ECO:0000313" key="3">
    <source>
        <dbReference type="Proteomes" id="UP000765509"/>
    </source>
</evidence>
<keyword evidence="1" id="KW-0732">Signal</keyword>
<sequence length="114" mass="11734">MLSIKLFSAFLILASSCHALLEGDVLKCTSCSSSNINPKAGGRISCTQVGSCTGGCGVYSKECNNKISLSEWKCNDCSAEGQTTHSYKLGSLGCGANHDFTCARCEGNPVAGGA</sequence>
<comment type="caution">
    <text evidence="2">The sequence shown here is derived from an EMBL/GenBank/DDBJ whole genome shotgun (WGS) entry which is preliminary data.</text>
</comment>
<evidence type="ECO:0000256" key="1">
    <source>
        <dbReference type="SAM" id="SignalP"/>
    </source>
</evidence>
<dbReference type="AlphaFoldDB" id="A0A9Q3H901"/>
<dbReference type="EMBL" id="AVOT02012451">
    <property type="protein sequence ID" value="MBW0494184.1"/>
    <property type="molecule type" value="Genomic_DNA"/>
</dbReference>
<reference evidence="2" key="1">
    <citation type="submission" date="2021-03" db="EMBL/GenBank/DDBJ databases">
        <title>Draft genome sequence of rust myrtle Austropuccinia psidii MF-1, a brazilian biotype.</title>
        <authorList>
            <person name="Quecine M.C."/>
            <person name="Pachon D.M.R."/>
            <person name="Bonatelli M.L."/>
            <person name="Correr F.H."/>
            <person name="Franceschini L.M."/>
            <person name="Leite T.F."/>
            <person name="Margarido G.R.A."/>
            <person name="Almeida C.A."/>
            <person name="Ferrarezi J.A."/>
            <person name="Labate C.A."/>
        </authorList>
    </citation>
    <scope>NUCLEOTIDE SEQUENCE</scope>
    <source>
        <strain evidence="2">MF-1</strain>
    </source>
</reference>
<protein>
    <submittedName>
        <fullName evidence="2">Uncharacterized protein</fullName>
    </submittedName>
</protein>
<organism evidence="2 3">
    <name type="scientific">Austropuccinia psidii MF-1</name>
    <dbReference type="NCBI Taxonomy" id="1389203"/>
    <lineage>
        <taxon>Eukaryota</taxon>
        <taxon>Fungi</taxon>
        <taxon>Dikarya</taxon>
        <taxon>Basidiomycota</taxon>
        <taxon>Pucciniomycotina</taxon>
        <taxon>Pucciniomycetes</taxon>
        <taxon>Pucciniales</taxon>
        <taxon>Sphaerophragmiaceae</taxon>
        <taxon>Austropuccinia</taxon>
    </lineage>
</organism>
<dbReference type="Proteomes" id="UP000765509">
    <property type="component" value="Unassembled WGS sequence"/>
</dbReference>
<evidence type="ECO:0000313" key="2">
    <source>
        <dbReference type="EMBL" id="MBW0494184.1"/>
    </source>
</evidence>